<evidence type="ECO:0000313" key="9">
    <source>
        <dbReference type="RefSeq" id="XP_007420067.2"/>
    </source>
</evidence>
<dbReference type="GeneID" id="103056582"/>
<dbReference type="KEGG" id="pbi:103056582"/>
<dbReference type="CDD" id="cd11805">
    <property type="entry name" value="SH3_GRB2_like_C"/>
    <property type="match status" value="1"/>
</dbReference>
<dbReference type="OrthoDB" id="10255964at2759"/>
<dbReference type="Pfam" id="PF00017">
    <property type="entry name" value="SH2"/>
    <property type="match status" value="1"/>
</dbReference>
<dbReference type="PROSITE" id="PS50001">
    <property type="entry name" value="SH2"/>
    <property type="match status" value="1"/>
</dbReference>
<evidence type="ECO:0000259" key="7">
    <source>
        <dbReference type="PROSITE" id="PS50002"/>
    </source>
</evidence>
<dbReference type="Pfam" id="PF00018">
    <property type="entry name" value="SH3_1"/>
    <property type="match status" value="2"/>
</dbReference>
<dbReference type="OMA" id="VAKFDFM"/>
<evidence type="ECO:0000256" key="3">
    <source>
        <dbReference type="PROSITE-ProRule" id="PRU00191"/>
    </source>
</evidence>
<dbReference type="AlphaFoldDB" id="A0A9F2PL19"/>
<dbReference type="CTD" id="9402"/>
<feature type="compositionally biased region" description="Basic and acidic residues" evidence="5">
    <location>
        <begin position="209"/>
        <end position="234"/>
    </location>
</feature>
<accession>A0A9F2PL19</accession>
<protein>
    <submittedName>
        <fullName evidence="9">GRB2-related adapter protein 2</fullName>
    </submittedName>
</protein>
<dbReference type="PROSITE" id="PS50002">
    <property type="entry name" value="SH3"/>
    <property type="match status" value="2"/>
</dbReference>
<dbReference type="PRINTS" id="PR00401">
    <property type="entry name" value="SH2DOMAIN"/>
</dbReference>
<dbReference type="SUPFAM" id="SSF55550">
    <property type="entry name" value="SH2 domain"/>
    <property type="match status" value="1"/>
</dbReference>
<dbReference type="CDD" id="cd09941">
    <property type="entry name" value="SH2_Grb2_like"/>
    <property type="match status" value="1"/>
</dbReference>
<feature type="region of interest" description="Disordered" evidence="5">
    <location>
        <begin position="209"/>
        <end position="283"/>
    </location>
</feature>
<feature type="domain" description="SH2" evidence="6">
    <location>
        <begin position="101"/>
        <end position="192"/>
    </location>
</feature>
<dbReference type="SMART" id="SM00252">
    <property type="entry name" value="SH2"/>
    <property type="match status" value="1"/>
</dbReference>
<evidence type="ECO:0000259" key="6">
    <source>
        <dbReference type="PROSITE" id="PS50001"/>
    </source>
</evidence>
<dbReference type="Gene3D" id="2.30.30.40">
    <property type="entry name" value="SH3 Domains"/>
    <property type="match status" value="2"/>
</dbReference>
<dbReference type="PRINTS" id="PR00499">
    <property type="entry name" value="P67PHOX"/>
</dbReference>
<keyword evidence="8" id="KW-1185">Reference proteome</keyword>
<gene>
    <name evidence="9" type="primary">GRAP2</name>
</gene>
<organism evidence="8 9">
    <name type="scientific">Python bivittatus</name>
    <name type="common">Burmese python</name>
    <name type="synonym">Python molurus bivittatus</name>
    <dbReference type="NCBI Taxonomy" id="176946"/>
    <lineage>
        <taxon>Eukaryota</taxon>
        <taxon>Metazoa</taxon>
        <taxon>Chordata</taxon>
        <taxon>Craniata</taxon>
        <taxon>Vertebrata</taxon>
        <taxon>Euteleostomi</taxon>
        <taxon>Lepidosauria</taxon>
        <taxon>Squamata</taxon>
        <taxon>Bifurcata</taxon>
        <taxon>Unidentata</taxon>
        <taxon>Episquamata</taxon>
        <taxon>Toxicofera</taxon>
        <taxon>Serpentes</taxon>
        <taxon>Henophidia</taxon>
        <taxon>Pythonidae</taxon>
        <taxon>Python</taxon>
    </lineage>
</organism>
<dbReference type="InterPro" id="IPR036028">
    <property type="entry name" value="SH3-like_dom_sf"/>
</dbReference>
<dbReference type="Gene3D" id="3.30.505.10">
    <property type="entry name" value="SH2 domain"/>
    <property type="match status" value="1"/>
</dbReference>
<dbReference type="Proteomes" id="UP000695026">
    <property type="component" value="Unplaced"/>
</dbReference>
<reference evidence="9" key="1">
    <citation type="submission" date="2025-08" db="UniProtKB">
        <authorList>
            <consortium name="RefSeq"/>
        </authorList>
    </citation>
    <scope>IDENTIFICATION</scope>
    <source>
        <tissue evidence="9">Liver</tissue>
    </source>
</reference>
<evidence type="ECO:0000313" key="8">
    <source>
        <dbReference type="Proteomes" id="UP000695026"/>
    </source>
</evidence>
<dbReference type="InterPro" id="IPR043539">
    <property type="entry name" value="Grb2-like"/>
</dbReference>
<sequence>MVRVAYVYFSNRTRCNQPVLLHDHVLIVRLIHLNALLEAKGDTMEAIAKFDFNASGEDELSFQARDVLKILSSQENWYKAELKNYEGYVPKNYIDFQVPSWFQEKVSRHMAETMLRDKGVGAFIVRASQNSPGDFSISVRHEEDVQHFKVMKDTKGNYFLWSEKFQSLNKLVEYYKSVSISKHKQIFLREETKKGSQVNLREEACVKNQSKKEQEVFHPSMKDARPSEHNKYEDPFASWHHKQKRLGRSLDIQDRPKGPKDCGEPSASSMFRRHTDPAQQSQRPQWVRALYDFEAVEGDELGFCTGDVIEVLDNSDEHWWKGCLHGKLGLFPANYVQPIN</sequence>
<name>A0A9F2PL19_PYTBI</name>
<feature type="compositionally biased region" description="Basic and acidic residues" evidence="5">
    <location>
        <begin position="251"/>
        <end position="263"/>
    </location>
</feature>
<dbReference type="PRINTS" id="PR00452">
    <property type="entry name" value="SH3DOMAIN"/>
</dbReference>
<evidence type="ECO:0000256" key="4">
    <source>
        <dbReference type="PROSITE-ProRule" id="PRU00192"/>
    </source>
</evidence>
<feature type="domain" description="SH3" evidence="7">
    <location>
        <begin position="282"/>
        <end position="340"/>
    </location>
</feature>
<dbReference type="RefSeq" id="XP_007420067.2">
    <property type="nucleotide sequence ID" value="XM_007420005.3"/>
</dbReference>
<dbReference type="SMART" id="SM00326">
    <property type="entry name" value="SH3"/>
    <property type="match status" value="2"/>
</dbReference>
<dbReference type="FunFam" id="2.30.30.40:FF:000072">
    <property type="entry name" value="Unconventional Myosin IB"/>
    <property type="match status" value="1"/>
</dbReference>
<dbReference type="PANTHER" id="PTHR46037">
    <property type="entry name" value="PROTEIN ENHANCER OF SEVENLESS 2B"/>
    <property type="match status" value="1"/>
</dbReference>
<dbReference type="InterPro" id="IPR000980">
    <property type="entry name" value="SH2"/>
</dbReference>
<evidence type="ECO:0000256" key="2">
    <source>
        <dbReference type="ARBA" id="ARBA00022999"/>
    </source>
</evidence>
<evidence type="ECO:0000256" key="5">
    <source>
        <dbReference type="SAM" id="MobiDB-lite"/>
    </source>
</evidence>
<keyword evidence="1 4" id="KW-0728">SH3 domain</keyword>
<dbReference type="InterPro" id="IPR036860">
    <property type="entry name" value="SH2_dom_sf"/>
</dbReference>
<proteinExistence type="predicted"/>
<evidence type="ECO:0000256" key="1">
    <source>
        <dbReference type="ARBA" id="ARBA00022443"/>
    </source>
</evidence>
<keyword evidence="2 3" id="KW-0727">SH2 domain</keyword>
<dbReference type="InterPro" id="IPR001452">
    <property type="entry name" value="SH3_domain"/>
</dbReference>
<feature type="domain" description="SH3" evidence="7">
    <location>
        <begin position="41"/>
        <end position="99"/>
    </location>
</feature>
<dbReference type="SUPFAM" id="SSF50044">
    <property type="entry name" value="SH3-domain"/>
    <property type="match status" value="2"/>
</dbReference>